<dbReference type="EMBL" id="JBHFFA010000003">
    <property type="protein sequence ID" value="KAL2634953.1"/>
    <property type="molecule type" value="Genomic_DNA"/>
</dbReference>
<dbReference type="AlphaFoldDB" id="A0ABD1YVZ5"/>
<comment type="caution">
    <text evidence="1">The sequence shown here is derived from an EMBL/GenBank/DDBJ whole genome shotgun (WGS) entry which is preliminary data.</text>
</comment>
<dbReference type="Proteomes" id="UP001605036">
    <property type="component" value="Unassembled WGS sequence"/>
</dbReference>
<accession>A0ABD1YVZ5</accession>
<keyword evidence="2" id="KW-1185">Reference proteome</keyword>
<organism evidence="1 2">
    <name type="scientific">Riccia fluitans</name>
    <dbReference type="NCBI Taxonomy" id="41844"/>
    <lineage>
        <taxon>Eukaryota</taxon>
        <taxon>Viridiplantae</taxon>
        <taxon>Streptophyta</taxon>
        <taxon>Embryophyta</taxon>
        <taxon>Marchantiophyta</taxon>
        <taxon>Marchantiopsida</taxon>
        <taxon>Marchantiidae</taxon>
        <taxon>Marchantiales</taxon>
        <taxon>Ricciaceae</taxon>
        <taxon>Riccia</taxon>
    </lineage>
</organism>
<proteinExistence type="predicted"/>
<protein>
    <submittedName>
        <fullName evidence="1">Uncharacterized protein</fullName>
    </submittedName>
</protein>
<evidence type="ECO:0000313" key="2">
    <source>
        <dbReference type="Proteomes" id="UP001605036"/>
    </source>
</evidence>
<gene>
    <name evidence="1" type="ORF">R1flu_006432</name>
</gene>
<name>A0ABD1YVZ5_9MARC</name>
<sequence>MAKLCWRSVCGGESNFKQLAARLSRGCRDRVEGRGGSHSSRGRLREALLQAEECYNFFAISLPFFMAALGRGEDRRRAF</sequence>
<reference evidence="1 2" key="1">
    <citation type="submission" date="2024-09" db="EMBL/GenBank/DDBJ databases">
        <title>Chromosome-scale assembly of Riccia fluitans.</title>
        <authorList>
            <person name="Paukszto L."/>
            <person name="Sawicki J."/>
            <person name="Karawczyk K."/>
            <person name="Piernik-Szablinska J."/>
            <person name="Szczecinska M."/>
            <person name="Mazdziarz M."/>
        </authorList>
    </citation>
    <scope>NUCLEOTIDE SEQUENCE [LARGE SCALE GENOMIC DNA]</scope>
    <source>
        <strain evidence="1">Rf_01</strain>
        <tissue evidence="1">Aerial parts of the thallus</tissue>
    </source>
</reference>
<evidence type="ECO:0000313" key="1">
    <source>
        <dbReference type="EMBL" id="KAL2634953.1"/>
    </source>
</evidence>